<evidence type="ECO:0000313" key="2">
    <source>
        <dbReference type="EnsemblMetazoa" id="ISCW022905-PA"/>
    </source>
</evidence>
<dbReference type="InParanoid" id="B7QBQ8"/>
<name>B7QBQ8_IXOSC</name>
<dbReference type="AlphaFoldDB" id="B7QBQ8"/>
<proteinExistence type="predicted"/>
<evidence type="ECO:0000313" key="1">
    <source>
        <dbReference type="EMBL" id="EEC16280.1"/>
    </source>
</evidence>
<dbReference type="VEuPathDB" id="VectorBase:ISCW022905"/>
<dbReference type="EMBL" id="DS903006">
    <property type="protein sequence ID" value="EEC16280.1"/>
    <property type="molecule type" value="Genomic_DNA"/>
</dbReference>
<organism>
    <name type="scientific">Ixodes scapularis</name>
    <name type="common">Black-legged tick</name>
    <name type="synonym">Deer tick</name>
    <dbReference type="NCBI Taxonomy" id="6945"/>
    <lineage>
        <taxon>Eukaryota</taxon>
        <taxon>Metazoa</taxon>
        <taxon>Ecdysozoa</taxon>
        <taxon>Arthropoda</taxon>
        <taxon>Chelicerata</taxon>
        <taxon>Arachnida</taxon>
        <taxon>Acari</taxon>
        <taxon>Parasitiformes</taxon>
        <taxon>Ixodida</taxon>
        <taxon>Ixodoidea</taxon>
        <taxon>Ixodidae</taxon>
        <taxon>Ixodinae</taxon>
        <taxon>Ixodes</taxon>
    </lineage>
</organism>
<dbReference type="Proteomes" id="UP000001555">
    <property type="component" value="Unassembled WGS sequence"/>
</dbReference>
<reference evidence="1 3" key="1">
    <citation type="submission" date="2008-03" db="EMBL/GenBank/DDBJ databases">
        <title>Annotation of Ixodes scapularis.</title>
        <authorList>
            <consortium name="Ixodes scapularis Genome Project Consortium"/>
            <person name="Caler E."/>
            <person name="Hannick L.I."/>
            <person name="Bidwell S."/>
            <person name="Joardar V."/>
            <person name="Thiagarajan M."/>
            <person name="Amedeo P."/>
            <person name="Galinsky K.J."/>
            <person name="Schobel S."/>
            <person name="Inman J."/>
            <person name="Hostetler J."/>
            <person name="Miller J."/>
            <person name="Hammond M."/>
            <person name="Megy K."/>
            <person name="Lawson D."/>
            <person name="Kodira C."/>
            <person name="Sutton G."/>
            <person name="Meyer J."/>
            <person name="Hill C.A."/>
            <person name="Birren B."/>
            <person name="Nene V."/>
            <person name="Collins F."/>
            <person name="Alarcon-Chaidez F."/>
            <person name="Wikel S."/>
            <person name="Strausberg R."/>
        </authorList>
    </citation>
    <scope>NUCLEOTIDE SEQUENCE [LARGE SCALE GENOMIC DNA]</scope>
    <source>
        <strain evidence="3">Wikel</strain>
        <strain evidence="1">Wikel colony</strain>
    </source>
</reference>
<keyword evidence="3" id="KW-1185">Reference proteome</keyword>
<dbReference type="HOGENOM" id="CLU_2833998_0_0_1"/>
<accession>B7QBQ8</accession>
<gene>
    <name evidence="1" type="ORF">IscW_ISCW022905</name>
</gene>
<evidence type="ECO:0000313" key="3">
    <source>
        <dbReference type="Proteomes" id="UP000001555"/>
    </source>
</evidence>
<dbReference type="PaxDb" id="6945-B7QBQ8"/>
<dbReference type="EMBL" id="ABJB010893060">
    <property type="status" value="NOT_ANNOTATED_CDS"/>
    <property type="molecule type" value="Genomic_DNA"/>
</dbReference>
<reference evidence="2" key="2">
    <citation type="submission" date="2020-05" db="UniProtKB">
        <authorList>
            <consortium name="EnsemblMetazoa"/>
        </authorList>
    </citation>
    <scope>IDENTIFICATION</scope>
    <source>
        <strain evidence="2">wikel</strain>
    </source>
</reference>
<sequence>MSGMWFIVSVPKEDSQDKGESFLALLPALLQVHWAPGSRPVSNISVELGYAERTKRRNGGGKKYAN</sequence>
<dbReference type="EnsemblMetazoa" id="ISCW022905-RA">
    <property type="protein sequence ID" value="ISCW022905-PA"/>
    <property type="gene ID" value="ISCW022905"/>
</dbReference>
<protein>
    <submittedName>
        <fullName evidence="1 2">Uncharacterized protein</fullName>
    </submittedName>
</protein>